<evidence type="ECO:0000313" key="5">
    <source>
        <dbReference type="Proteomes" id="UP000288395"/>
    </source>
</evidence>
<organism evidence="4 5">
    <name type="scientific">Aliidiomarina iranensis</name>
    <dbReference type="NCBI Taxonomy" id="1434071"/>
    <lineage>
        <taxon>Bacteria</taxon>
        <taxon>Pseudomonadati</taxon>
        <taxon>Pseudomonadota</taxon>
        <taxon>Gammaproteobacteria</taxon>
        <taxon>Alteromonadales</taxon>
        <taxon>Idiomarinaceae</taxon>
        <taxon>Aliidiomarina</taxon>
    </lineage>
</organism>
<protein>
    <recommendedName>
        <fullName evidence="3">DUF4236 domain-containing protein</fullName>
    </recommendedName>
</protein>
<keyword evidence="1" id="KW-0175">Coiled coil</keyword>
<dbReference type="OrthoDB" id="983149at2"/>
<feature type="coiled-coil region" evidence="1">
    <location>
        <begin position="224"/>
        <end position="251"/>
    </location>
</feature>
<reference evidence="5" key="1">
    <citation type="journal article" date="2018" name="Front. Microbiol.">
        <title>Genome-Based Analysis Reveals the Taxonomy and Diversity of the Family Idiomarinaceae.</title>
        <authorList>
            <person name="Liu Y."/>
            <person name="Lai Q."/>
            <person name="Shao Z."/>
        </authorList>
    </citation>
    <scope>NUCLEOTIDE SEQUENCE [LARGE SCALE GENOMIC DNA]</scope>
    <source>
        <strain evidence="5">GBPy7</strain>
    </source>
</reference>
<evidence type="ECO:0000256" key="1">
    <source>
        <dbReference type="SAM" id="Coils"/>
    </source>
</evidence>
<gene>
    <name evidence="4" type="ORF">CWE08_07215</name>
</gene>
<keyword evidence="5" id="KW-1185">Reference proteome</keyword>
<dbReference type="EMBL" id="PIPJ01000004">
    <property type="protein sequence ID" value="RUO20884.1"/>
    <property type="molecule type" value="Genomic_DNA"/>
</dbReference>
<feature type="region of interest" description="Disordered" evidence="2">
    <location>
        <begin position="62"/>
        <end position="85"/>
    </location>
</feature>
<sequence length="426" mass="48222">MAFRFHRRVTILPGIRLNFGKRGVSVSAGIRGASITAGKRGVYGNLGAPGTGLSYRTRLDKNNAHQRRAQRSQARDSSQARRKGHINLKCDERGKLIMLDEQGSPASASVVRHIWQQHSAQVTEFLQQELERINDDQALLVDIHHDTPPLCTEPPEYEQAPFPTPAPVQPDLPELPPAANLRKKRWWHRIFAGLEKKRTEFNAALTATWQEEHNTATAKREALEAAYAAELAAWQQEKQRHEAEQDEMAAAFQHDLRTDTEFMSAILENELAELDWPRETNIDFEIEGHTLHLDVDLPTTEHFPSQEAKFNKSGKRLLIKQKSATQQRKEYAQHVHGIVFRLIGTALVTLPSIEQVVVAAYTQEIDESTGHEKDAYLISVRVTRSQWAELNLTAPEKINPIAALDVFELQRNMTKTGIFRPITPSE</sequence>
<dbReference type="Proteomes" id="UP000288395">
    <property type="component" value="Unassembled WGS sequence"/>
</dbReference>
<comment type="caution">
    <text evidence="4">The sequence shown here is derived from an EMBL/GenBank/DDBJ whole genome shotgun (WGS) entry which is preliminary data.</text>
</comment>
<evidence type="ECO:0000256" key="2">
    <source>
        <dbReference type="SAM" id="MobiDB-lite"/>
    </source>
</evidence>
<dbReference type="AlphaFoldDB" id="A0A432VWK8"/>
<feature type="domain" description="DUF4236" evidence="3">
    <location>
        <begin position="3"/>
        <end position="56"/>
    </location>
</feature>
<name>A0A432VWK8_9GAMM</name>
<accession>A0A432VWK8</accession>
<dbReference type="RefSeq" id="WP_126767124.1">
    <property type="nucleotide sequence ID" value="NZ_PIPJ01000004.1"/>
</dbReference>
<dbReference type="Pfam" id="PF14020">
    <property type="entry name" value="DUF4236"/>
    <property type="match status" value="1"/>
</dbReference>
<evidence type="ECO:0000313" key="4">
    <source>
        <dbReference type="EMBL" id="RUO20884.1"/>
    </source>
</evidence>
<proteinExistence type="predicted"/>
<evidence type="ECO:0000259" key="3">
    <source>
        <dbReference type="Pfam" id="PF14020"/>
    </source>
</evidence>
<dbReference type="InterPro" id="IPR025330">
    <property type="entry name" value="DUF4236"/>
</dbReference>